<dbReference type="AlphaFoldDB" id="A0A813KXP3"/>
<reference evidence="1" key="1">
    <citation type="submission" date="2021-02" db="EMBL/GenBank/DDBJ databases">
        <authorList>
            <person name="Dougan E. K."/>
            <person name="Rhodes N."/>
            <person name="Thang M."/>
            <person name="Chan C."/>
        </authorList>
    </citation>
    <scope>NUCLEOTIDE SEQUENCE</scope>
</reference>
<evidence type="ECO:0000313" key="2">
    <source>
        <dbReference type="Proteomes" id="UP000626109"/>
    </source>
</evidence>
<organism evidence="1 2">
    <name type="scientific">Polarella glacialis</name>
    <name type="common">Dinoflagellate</name>
    <dbReference type="NCBI Taxonomy" id="89957"/>
    <lineage>
        <taxon>Eukaryota</taxon>
        <taxon>Sar</taxon>
        <taxon>Alveolata</taxon>
        <taxon>Dinophyceae</taxon>
        <taxon>Suessiales</taxon>
        <taxon>Suessiaceae</taxon>
        <taxon>Polarella</taxon>
    </lineage>
</organism>
<protein>
    <submittedName>
        <fullName evidence="1">Uncharacterized protein</fullName>
    </submittedName>
</protein>
<gene>
    <name evidence="1" type="ORF">PGLA2088_LOCUS38430</name>
</gene>
<dbReference type="EMBL" id="CAJNNW010032747">
    <property type="protein sequence ID" value="CAE8715250.1"/>
    <property type="molecule type" value="Genomic_DNA"/>
</dbReference>
<comment type="caution">
    <text evidence="1">The sequence shown here is derived from an EMBL/GenBank/DDBJ whole genome shotgun (WGS) entry which is preliminary data.</text>
</comment>
<dbReference type="Proteomes" id="UP000626109">
    <property type="component" value="Unassembled WGS sequence"/>
</dbReference>
<name>A0A813KXP3_POLGL</name>
<sequence length="287" mass="30806">MKRHVARSVVHHIDNVSVQQYTSAGLSRLDGGIDLLAKLLMLAPRHFVELPCRPWMTALYDAHGSARGILEAATKATGRQWTFRGPIYSAEWFGERDTWVIEAMDPLPDLDIQSCPFPLLYRGDEAELATIPPARSPARPGASGIRAERSRGNRFSAFEAYDFPGLGSNLSLDVEPQLDFAGGLSMNLMDGVKPFDGVLADPLLGGAAACQNITGTLLDPAMYALAEPCGPVEAKIGLALSQAPTGLLLAHLTLREAVREAQDLLAEVRSTHARGAPAVPAARAQYA</sequence>
<accession>A0A813KXP3</accession>
<evidence type="ECO:0000313" key="1">
    <source>
        <dbReference type="EMBL" id="CAE8715250.1"/>
    </source>
</evidence>
<proteinExistence type="predicted"/>